<dbReference type="Proteomes" id="UP000245124">
    <property type="component" value="Unassembled WGS sequence"/>
</dbReference>
<keyword evidence="2" id="KW-1185">Reference proteome</keyword>
<proteinExistence type="predicted"/>
<evidence type="ECO:0000313" key="2">
    <source>
        <dbReference type="Proteomes" id="UP000245124"/>
    </source>
</evidence>
<organism evidence="1 2">
    <name type="scientific">Nostoc commune NIES-4072</name>
    <dbReference type="NCBI Taxonomy" id="2005467"/>
    <lineage>
        <taxon>Bacteria</taxon>
        <taxon>Bacillati</taxon>
        <taxon>Cyanobacteriota</taxon>
        <taxon>Cyanophyceae</taxon>
        <taxon>Nostocales</taxon>
        <taxon>Nostocaceae</taxon>
        <taxon>Nostoc</taxon>
    </lineage>
</organism>
<sequence>MITLTYTNLINDCNTSLGKDAMNRVSTNGLFVGLFFQIGITSHWIGNWQT</sequence>
<evidence type="ECO:0000313" key="1">
    <source>
        <dbReference type="EMBL" id="GBG20219.1"/>
    </source>
</evidence>
<gene>
    <name evidence="1" type="ORF">NIES4072_38940</name>
</gene>
<protein>
    <submittedName>
        <fullName evidence="1">Uncharacterized protein</fullName>
    </submittedName>
</protein>
<dbReference type="AlphaFoldDB" id="A0A2R5FQA7"/>
<dbReference type="EMBL" id="BDUD01000001">
    <property type="protein sequence ID" value="GBG20219.1"/>
    <property type="molecule type" value="Genomic_DNA"/>
</dbReference>
<comment type="caution">
    <text evidence="1">The sequence shown here is derived from an EMBL/GenBank/DDBJ whole genome shotgun (WGS) entry which is preliminary data.</text>
</comment>
<name>A0A2R5FQA7_NOSCO</name>
<reference evidence="1 2" key="1">
    <citation type="submission" date="2017-06" db="EMBL/GenBank/DDBJ databases">
        <title>Genome sequencing of cyanobaciteial culture collection at National Institute for Environmental Studies (NIES).</title>
        <authorList>
            <person name="Hirose Y."/>
            <person name="Shimura Y."/>
            <person name="Fujisawa T."/>
            <person name="Nakamura Y."/>
            <person name="Kawachi M."/>
        </authorList>
    </citation>
    <scope>NUCLEOTIDE SEQUENCE [LARGE SCALE GENOMIC DNA]</scope>
    <source>
        <strain evidence="1 2">NIES-4072</strain>
    </source>
</reference>
<accession>A0A2R5FQA7</accession>